<organism evidence="3 4">
    <name type="scientific">Streptomyces ochraceiscleroticus</name>
    <dbReference type="NCBI Taxonomy" id="47761"/>
    <lineage>
        <taxon>Bacteria</taxon>
        <taxon>Bacillati</taxon>
        <taxon>Actinomycetota</taxon>
        <taxon>Actinomycetes</taxon>
        <taxon>Kitasatosporales</taxon>
        <taxon>Streptomycetaceae</taxon>
        <taxon>Streptomyces</taxon>
    </lineage>
</organism>
<evidence type="ECO:0000256" key="1">
    <source>
        <dbReference type="SAM" id="MobiDB-lite"/>
    </source>
</evidence>
<dbReference type="Proteomes" id="UP001596139">
    <property type="component" value="Unassembled WGS sequence"/>
</dbReference>
<evidence type="ECO:0000313" key="3">
    <source>
        <dbReference type="EMBL" id="MFC6066366.1"/>
    </source>
</evidence>
<dbReference type="InterPro" id="IPR001387">
    <property type="entry name" value="Cro/C1-type_HTH"/>
</dbReference>
<dbReference type="PROSITE" id="PS50943">
    <property type="entry name" value="HTH_CROC1"/>
    <property type="match status" value="1"/>
</dbReference>
<keyword evidence="4" id="KW-1185">Reference proteome</keyword>
<gene>
    <name evidence="3" type="ORF">ACFP4F_28010</name>
</gene>
<sequence>MRDDSTDAGTPGEHPAVPASVPASVPVPGPGASFAERLNFLFDRVRAPGTKEFSNAHVARTISSYGDDSCTGAYIGMLRKGERTPTITLLPLLARFFGVEAGYFVEDEITRKVADQFELLRKLSEAGVREIALRAMGLSDTSQRKVLEAIDAVREMEGLPADPERGSP</sequence>
<dbReference type="InterPro" id="IPR010982">
    <property type="entry name" value="Lambda_DNA-bd_dom_sf"/>
</dbReference>
<protein>
    <recommendedName>
        <fullName evidence="2">HTH cro/C1-type domain-containing protein</fullName>
    </recommendedName>
</protein>
<evidence type="ECO:0000313" key="4">
    <source>
        <dbReference type="Proteomes" id="UP001596139"/>
    </source>
</evidence>
<comment type="caution">
    <text evidence="3">The sequence shown here is derived from an EMBL/GenBank/DDBJ whole genome shotgun (WGS) entry which is preliminary data.</text>
</comment>
<proteinExistence type="predicted"/>
<evidence type="ECO:0000259" key="2">
    <source>
        <dbReference type="PROSITE" id="PS50943"/>
    </source>
</evidence>
<feature type="compositionally biased region" description="Low complexity" evidence="1">
    <location>
        <begin position="15"/>
        <end position="24"/>
    </location>
</feature>
<feature type="region of interest" description="Disordered" evidence="1">
    <location>
        <begin position="1"/>
        <end position="24"/>
    </location>
</feature>
<dbReference type="RefSeq" id="WP_245659612.1">
    <property type="nucleotide sequence ID" value="NZ_JBHSPX010000008.1"/>
</dbReference>
<dbReference type="EMBL" id="JBHSPX010000008">
    <property type="protein sequence ID" value="MFC6066366.1"/>
    <property type="molecule type" value="Genomic_DNA"/>
</dbReference>
<feature type="domain" description="HTH cro/C1-type" evidence="2">
    <location>
        <begin position="73"/>
        <end position="104"/>
    </location>
</feature>
<reference evidence="4" key="1">
    <citation type="journal article" date="2019" name="Int. J. Syst. Evol. Microbiol.">
        <title>The Global Catalogue of Microorganisms (GCM) 10K type strain sequencing project: providing services to taxonomists for standard genome sequencing and annotation.</title>
        <authorList>
            <consortium name="The Broad Institute Genomics Platform"/>
            <consortium name="The Broad Institute Genome Sequencing Center for Infectious Disease"/>
            <person name="Wu L."/>
            <person name="Ma J."/>
        </authorList>
    </citation>
    <scope>NUCLEOTIDE SEQUENCE [LARGE SCALE GENOMIC DNA]</scope>
    <source>
        <strain evidence="4">CGMCC 1.15180</strain>
    </source>
</reference>
<dbReference type="Gene3D" id="1.10.260.40">
    <property type="entry name" value="lambda repressor-like DNA-binding domains"/>
    <property type="match status" value="1"/>
</dbReference>
<name>A0ABW1MRV4_9ACTN</name>
<accession>A0ABW1MRV4</accession>